<dbReference type="Pfam" id="PF20373">
    <property type="entry name" value="DUF6668"/>
    <property type="match status" value="1"/>
</dbReference>
<evidence type="ECO:0000313" key="2">
    <source>
        <dbReference type="Proteomes" id="UP001500466"/>
    </source>
</evidence>
<name>A0ABP9IHL5_9ACTN</name>
<dbReference type="InterPro" id="IPR046609">
    <property type="entry name" value="DUF6668"/>
</dbReference>
<organism evidence="1 2">
    <name type="scientific">Yinghuangia aomiensis</name>
    <dbReference type="NCBI Taxonomy" id="676205"/>
    <lineage>
        <taxon>Bacteria</taxon>
        <taxon>Bacillati</taxon>
        <taxon>Actinomycetota</taxon>
        <taxon>Actinomycetes</taxon>
        <taxon>Kitasatosporales</taxon>
        <taxon>Streptomycetaceae</taxon>
        <taxon>Yinghuangia</taxon>
    </lineage>
</organism>
<sequence>MRHPFAPQAETVSRSPEGGLNLWDAGERQVAWWWVSCHGGAGVSTLQALVPGGADGGRGWPILSGGGTSRVVLVARADARGLAQAQLAARQWASGGVPHVQLMGLAAVADAPGRPPRALGDLLTLVSGGFPKLWTIPWMESLRFGELPTRDRTPKNVATMAADLSRFLS</sequence>
<accession>A0ABP9IHL5</accession>
<dbReference type="Proteomes" id="UP001500466">
    <property type="component" value="Unassembled WGS sequence"/>
</dbReference>
<comment type="caution">
    <text evidence="1">The sequence shown here is derived from an EMBL/GenBank/DDBJ whole genome shotgun (WGS) entry which is preliminary data.</text>
</comment>
<evidence type="ECO:0000313" key="1">
    <source>
        <dbReference type="EMBL" id="GAA4998053.1"/>
    </source>
</evidence>
<proteinExistence type="predicted"/>
<reference evidence="2" key="1">
    <citation type="journal article" date="2019" name="Int. J. Syst. Evol. Microbiol.">
        <title>The Global Catalogue of Microorganisms (GCM) 10K type strain sequencing project: providing services to taxonomists for standard genome sequencing and annotation.</title>
        <authorList>
            <consortium name="The Broad Institute Genomics Platform"/>
            <consortium name="The Broad Institute Genome Sequencing Center for Infectious Disease"/>
            <person name="Wu L."/>
            <person name="Ma J."/>
        </authorList>
    </citation>
    <scope>NUCLEOTIDE SEQUENCE [LARGE SCALE GENOMIC DNA]</scope>
    <source>
        <strain evidence="2">JCM 17986</strain>
    </source>
</reference>
<gene>
    <name evidence="1" type="ORF">GCM10023205_84820</name>
</gene>
<dbReference type="EMBL" id="BAABHS010000077">
    <property type="protein sequence ID" value="GAA4998053.1"/>
    <property type="molecule type" value="Genomic_DNA"/>
</dbReference>
<protein>
    <submittedName>
        <fullName evidence="1">Uncharacterized protein</fullName>
    </submittedName>
</protein>
<keyword evidence="2" id="KW-1185">Reference proteome</keyword>